<dbReference type="CDD" id="cd02042">
    <property type="entry name" value="ParAB_family"/>
    <property type="match status" value="1"/>
</dbReference>
<dbReference type="AlphaFoldDB" id="A0A381NF15"/>
<dbReference type="InterPro" id="IPR027417">
    <property type="entry name" value="P-loop_NTPase"/>
</dbReference>
<sequence>MAKVITFASQKGGVGKTTSAVHLATAFALGGYKTLLVDLDPQGSVHHSLGLDKPDGLGIREVFCTPSVSSQEIIQTGKHQNLDLLLSNIQDLLTEQTVNKIAADYYHFSQWLEQNASSSYEFIIVDPPASTSSLSINAMLAANLVIVPLECEALAIKSLKRFLQAFKELQRTIEPRLRLAGILLTMYNDEILTHQQICKQVYQTLGDSVFETIIPNCPHILEASSLGIDVIQRHLNSAGATGYIRLANELLDRFLLPKSLEVS</sequence>
<organism evidence="2">
    <name type="scientific">marine metagenome</name>
    <dbReference type="NCBI Taxonomy" id="408172"/>
    <lineage>
        <taxon>unclassified sequences</taxon>
        <taxon>metagenomes</taxon>
        <taxon>ecological metagenomes</taxon>
    </lineage>
</organism>
<protein>
    <recommendedName>
        <fullName evidence="1">AAA domain-containing protein</fullName>
    </recommendedName>
</protein>
<dbReference type="SUPFAM" id="SSF52540">
    <property type="entry name" value="P-loop containing nucleoside triphosphate hydrolases"/>
    <property type="match status" value="1"/>
</dbReference>
<proteinExistence type="predicted"/>
<dbReference type="InterPro" id="IPR050678">
    <property type="entry name" value="DNA_Partitioning_ATPase"/>
</dbReference>
<reference evidence="2" key="1">
    <citation type="submission" date="2018-05" db="EMBL/GenBank/DDBJ databases">
        <authorList>
            <person name="Lanie J.A."/>
            <person name="Ng W.-L."/>
            <person name="Kazmierczak K.M."/>
            <person name="Andrzejewski T.M."/>
            <person name="Davidsen T.M."/>
            <person name="Wayne K.J."/>
            <person name="Tettelin H."/>
            <person name="Glass J.I."/>
            <person name="Rusch D."/>
            <person name="Podicherti R."/>
            <person name="Tsui H.-C.T."/>
            <person name="Winkler M.E."/>
        </authorList>
    </citation>
    <scope>NUCLEOTIDE SEQUENCE</scope>
</reference>
<accession>A0A381NF15</accession>
<dbReference type="InterPro" id="IPR025669">
    <property type="entry name" value="AAA_dom"/>
</dbReference>
<dbReference type="Gene3D" id="3.40.50.300">
    <property type="entry name" value="P-loop containing nucleotide triphosphate hydrolases"/>
    <property type="match status" value="1"/>
</dbReference>
<evidence type="ECO:0000313" key="2">
    <source>
        <dbReference type="EMBL" id="SUZ52133.1"/>
    </source>
</evidence>
<dbReference type="PANTHER" id="PTHR13696:SF52">
    <property type="entry name" value="PARA FAMILY PROTEIN CT_582"/>
    <property type="match status" value="1"/>
</dbReference>
<feature type="domain" description="AAA" evidence="1">
    <location>
        <begin position="2"/>
        <end position="178"/>
    </location>
</feature>
<dbReference type="FunFam" id="3.40.50.300:FF:000285">
    <property type="entry name" value="Sporulation initiation inhibitor Soj"/>
    <property type="match status" value="1"/>
</dbReference>
<dbReference type="PANTHER" id="PTHR13696">
    <property type="entry name" value="P-LOOP CONTAINING NUCLEOSIDE TRIPHOSPHATE HYDROLASE"/>
    <property type="match status" value="1"/>
</dbReference>
<dbReference type="PIRSF" id="PIRSF009320">
    <property type="entry name" value="Nuc_binding_HP_1000"/>
    <property type="match status" value="1"/>
</dbReference>
<dbReference type="Pfam" id="PF13614">
    <property type="entry name" value="AAA_31"/>
    <property type="match status" value="1"/>
</dbReference>
<dbReference type="EMBL" id="UINC01000257">
    <property type="protein sequence ID" value="SUZ52133.1"/>
    <property type="molecule type" value="Genomic_DNA"/>
</dbReference>
<evidence type="ECO:0000259" key="1">
    <source>
        <dbReference type="Pfam" id="PF13614"/>
    </source>
</evidence>
<name>A0A381NF15_9ZZZZ</name>
<gene>
    <name evidence="2" type="ORF">METZ01_LOCUS4987</name>
</gene>